<evidence type="ECO:0000259" key="2">
    <source>
        <dbReference type="PROSITE" id="PS51750"/>
    </source>
</evidence>
<name>A0A6V6YMK7_9FLAO</name>
<dbReference type="AlphaFoldDB" id="A0A6V6YMK7"/>
<proteinExistence type="predicted"/>
<evidence type="ECO:0000313" key="4">
    <source>
        <dbReference type="Proteomes" id="UP000530060"/>
    </source>
</evidence>
<feature type="domain" description="Bro-N" evidence="2">
    <location>
        <begin position="1"/>
        <end position="118"/>
    </location>
</feature>
<organism evidence="3 4">
    <name type="scientific">Flavobacterium salmonis</name>
    <dbReference type="NCBI Taxonomy" id="2654844"/>
    <lineage>
        <taxon>Bacteria</taxon>
        <taxon>Pseudomonadati</taxon>
        <taxon>Bacteroidota</taxon>
        <taxon>Flavobacteriia</taxon>
        <taxon>Flavobacteriales</taxon>
        <taxon>Flavobacteriaceae</taxon>
        <taxon>Flavobacterium</taxon>
    </lineage>
</organism>
<dbReference type="SMART" id="SM01040">
    <property type="entry name" value="Bro-N"/>
    <property type="match status" value="1"/>
</dbReference>
<protein>
    <recommendedName>
        <fullName evidence="2">Bro-N domain-containing protein</fullName>
    </recommendedName>
</protein>
<dbReference type="EMBL" id="CAIJDP010000046">
    <property type="protein sequence ID" value="CAD0000718.1"/>
    <property type="molecule type" value="Genomic_DNA"/>
</dbReference>
<dbReference type="Proteomes" id="UP000530060">
    <property type="component" value="Unassembled WGS sequence"/>
</dbReference>
<keyword evidence="4" id="KW-1185">Reference proteome</keyword>
<feature type="region of interest" description="Disordered" evidence="1">
    <location>
        <begin position="254"/>
        <end position="273"/>
    </location>
</feature>
<accession>A0A6V6YMK7</accession>
<dbReference type="Pfam" id="PF02498">
    <property type="entry name" value="Bro-N"/>
    <property type="match status" value="1"/>
</dbReference>
<sequence>MDAVKIFEDKKVRSHYDVDNEIWYFSVVDIVEALTDSKNPTDYLKKIRKRDVELGSYIGTNCPQVTMLTNGKNRKILAGNVEDIFRIVQSIPSPKAEPFKQWLAKVGYERIQEIQDPAQSIDRARENWKQHGRSEKWIQQRMMGQETRNKLTDYWKEAGIEEKKEFAILTNIIHQEWTGLSVKKHKEAKGLKSQNLRDHMSEAELIFTALAELSTRQIAENEEAIGLQENAEASKKGGAVAKNARIELEQKTGKNVVTGENFLPPNKKDLPNK</sequence>
<comment type="caution">
    <text evidence="3">The sequence shown here is derived from an EMBL/GenBank/DDBJ whole genome shotgun (WGS) entry which is preliminary data.</text>
</comment>
<reference evidence="3 4" key="1">
    <citation type="submission" date="2020-06" db="EMBL/GenBank/DDBJ databases">
        <authorList>
            <person name="Criscuolo A."/>
        </authorList>
    </citation>
    <scope>NUCLEOTIDE SEQUENCE [LARGE SCALE GENOMIC DNA]</scope>
    <source>
        <strain evidence="4">CIP 111411</strain>
    </source>
</reference>
<dbReference type="RefSeq" id="WP_180907560.1">
    <property type="nucleotide sequence ID" value="NZ_CAIJDP010000046.1"/>
</dbReference>
<gene>
    <name evidence="3" type="ORF">FLAT13_00161</name>
</gene>
<dbReference type="InterPro" id="IPR003497">
    <property type="entry name" value="BRO_N_domain"/>
</dbReference>
<evidence type="ECO:0000256" key="1">
    <source>
        <dbReference type="SAM" id="MobiDB-lite"/>
    </source>
</evidence>
<evidence type="ECO:0000313" key="3">
    <source>
        <dbReference type="EMBL" id="CAD0000718.1"/>
    </source>
</evidence>
<dbReference type="PROSITE" id="PS51750">
    <property type="entry name" value="BRO_N"/>
    <property type="match status" value="1"/>
</dbReference>